<evidence type="ECO:0000313" key="1">
    <source>
        <dbReference type="EMBL" id="GCG67086.1"/>
    </source>
</evidence>
<dbReference type="EMBL" id="BICW01000045">
    <property type="protein sequence ID" value="GCG67086.1"/>
    <property type="molecule type" value="Genomic_DNA"/>
</dbReference>
<name>A0A478LLD2_ECOLX</name>
<comment type="caution">
    <text evidence="1">The sequence shown here is derived from an EMBL/GenBank/DDBJ whole genome shotgun (WGS) entry which is preliminary data.</text>
</comment>
<sequence length="50" mass="5067">MGVAFAEVSPDICFCVNTRRHRGVVSVAAGGVRHRNTGGLHAGSVGMGTA</sequence>
<organism evidence="1">
    <name type="scientific">Escherichia coli</name>
    <dbReference type="NCBI Taxonomy" id="562"/>
    <lineage>
        <taxon>Bacteria</taxon>
        <taxon>Pseudomonadati</taxon>
        <taxon>Pseudomonadota</taxon>
        <taxon>Gammaproteobacteria</taxon>
        <taxon>Enterobacterales</taxon>
        <taxon>Enterobacteriaceae</taxon>
        <taxon>Escherichia</taxon>
    </lineage>
</organism>
<accession>A0A478LLD2</accession>
<gene>
    <name evidence="1" type="ORF">BvCmsH19A_04624</name>
</gene>
<protein>
    <submittedName>
        <fullName evidence="1">Uncharacterized protein</fullName>
    </submittedName>
</protein>
<dbReference type="AlphaFoldDB" id="A0A478LLD2"/>
<proteinExistence type="predicted"/>
<reference evidence="1" key="1">
    <citation type="submission" date="2018-11" db="EMBL/GenBank/DDBJ databases">
        <title>Draft genome sequence of commensal E.coli strains.</title>
        <authorList>
            <person name="Arimizu Y."/>
            <person name="Hayashi T."/>
            <person name="Ogura Y."/>
        </authorList>
    </citation>
    <scope>NUCLEOTIDE SEQUENCE</scope>
    <source>
        <strain evidence="1">39-H19-A</strain>
    </source>
</reference>